<organism evidence="3 4">
    <name type="scientific">Nitrosospira multiformis (strain ATCC 25196 / NCIMB 11849 / C 71)</name>
    <dbReference type="NCBI Taxonomy" id="323848"/>
    <lineage>
        <taxon>Bacteria</taxon>
        <taxon>Pseudomonadati</taxon>
        <taxon>Pseudomonadota</taxon>
        <taxon>Betaproteobacteria</taxon>
        <taxon>Nitrosomonadales</taxon>
        <taxon>Nitrosomonadaceae</taxon>
        <taxon>Nitrosospira</taxon>
    </lineage>
</organism>
<gene>
    <name evidence="3" type="ORF">SAMN05216403_12240</name>
</gene>
<feature type="chain" id="PRO_5009288591" evidence="2">
    <location>
        <begin position="25"/>
        <end position="303"/>
    </location>
</feature>
<feature type="signal peptide" evidence="2">
    <location>
        <begin position="1"/>
        <end position="24"/>
    </location>
</feature>
<accession>A0A1H5WR04</accession>
<dbReference type="AlphaFoldDB" id="A0A1H5WR04"/>
<evidence type="ECO:0000256" key="2">
    <source>
        <dbReference type="SAM" id="SignalP"/>
    </source>
</evidence>
<reference evidence="3 4" key="1">
    <citation type="submission" date="2016-10" db="EMBL/GenBank/DDBJ databases">
        <authorList>
            <person name="de Groot N.N."/>
        </authorList>
    </citation>
    <scope>NUCLEOTIDE SEQUENCE [LARGE SCALE GENOMIC DNA]</scope>
    <source>
        <strain evidence="3 4">Nl13</strain>
    </source>
</reference>
<sequence>MRTLKLKLLILVTPFSLFSVPSHGESKGAPVEIVTKTYNRVLVQANKDGPRLAIDDKEAGASALGKEASHCNQDRQTSFAKGRAKTSVNKLNELGVEVNLESAAFARGGYFITCQESNPRQFPCDTGGCLGNVTNNKLASADVSSSARVELRLLTADSSDYRIKISKSGSSDLVATLIGPDGKEVKLNEPGGKDPVLRRASKGSYQLNLELPAVASKKGQDREELEKSATVRVQLIALPTQESPKTETPKPEASKPETPKSETPKPEASKSETPKSEAPKPETSKPETSKPETPKSEASKSKK</sequence>
<dbReference type="EMBL" id="FNVK01000022">
    <property type="protein sequence ID" value="SEG01765.1"/>
    <property type="molecule type" value="Genomic_DNA"/>
</dbReference>
<keyword evidence="2" id="KW-0732">Signal</keyword>
<feature type="region of interest" description="Disordered" evidence="1">
    <location>
        <begin position="233"/>
        <end position="303"/>
    </location>
</feature>
<protein>
    <submittedName>
        <fullName evidence="3">Uncharacterized protein</fullName>
    </submittedName>
</protein>
<proteinExistence type="predicted"/>
<evidence type="ECO:0000256" key="1">
    <source>
        <dbReference type="SAM" id="MobiDB-lite"/>
    </source>
</evidence>
<evidence type="ECO:0000313" key="4">
    <source>
        <dbReference type="Proteomes" id="UP000236751"/>
    </source>
</evidence>
<evidence type="ECO:0000313" key="3">
    <source>
        <dbReference type="EMBL" id="SEG01765.1"/>
    </source>
</evidence>
<dbReference type="Proteomes" id="UP000236751">
    <property type="component" value="Unassembled WGS sequence"/>
</dbReference>
<name>A0A1H5WR04_NITMU</name>
<feature type="compositionally biased region" description="Basic and acidic residues" evidence="1">
    <location>
        <begin position="244"/>
        <end position="303"/>
    </location>
</feature>